<dbReference type="InterPro" id="IPR009100">
    <property type="entry name" value="AcylCoA_DH/oxidase_NM_dom_sf"/>
</dbReference>
<evidence type="ECO:0000259" key="8">
    <source>
        <dbReference type="Pfam" id="PF02771"/>
    </source>
</evidence>
<dbReference type="InterPro" id="IPR009075">
    <property type="entry name" value="AcylCo_DH/oxidase_C"/>
</dbReference>
<evidence type="ECO:0000256" key="1">
    <source>
        <dbReference type="ARBA" id="ARBA00001974"/>
    </source>
</evidence>
<reference evidence="9" key="1">
    <citation type="journal article" date="2015" name="Proc. Natl. Acad. Sci. U.S.A.">
        <title>Networks of energetic and metabolic interactions define dynamics in microbial communities.</title>
        <authorList>
            <person name="Embree M."/>
            <person name="Liu J.K."/>
            <person name="Al-Bassam M.M."/>
            <person name="Zengler K."/>
        </authorList>
    </citation>
    <scope>NUCLEOTIDE SEQUENCE</scope>
</reference>
<dbReference type="FunFam" id="2.40.110.10:FF:000001">
    <property type="entry name" value="Acyl-CoA dehydrogenase, mitochondrial"/>
    <property type="match status" value="1"/>
</dbReference>
<dbReference type="Gene3D" id="1.20.140.10">
    <property type="entry name" value="Butyryl-CoA Dehydrogenase, subunit A, domain 3"/>
    <property type="match status" value="1"/>
</dbReference>
<protein>
    <submittedName>
        <fullName evidence="9">Butyryl-coa dehydrogenase</fullName>
        <ecNumber evidence="9">1.3.8.1</ecNumber>
    </submittedName>
</protein>
<dbReference type="EMBL" id="LNQE01001826">
    <property type="protein sequence ID" value="KUG05166.1"/>
    <property type="molecule type" value="Genomic_DNA"/>
</dbReference>
<dbReference type="InterPro" id="IPR006089">
    <property type="entry name" value="Acyl-CoA_DH_CS"/>
</dbReference>
<dbReference type="PROSITE" id="PS00073">
    <property type="entry name" value="ACYL_COA_DH_2"/>
    <property type="match status" value="1"/>
</dbReference>
<evidence type="ECO:0000259" key="6">
    <source>
        <dbReference type="Pfam" id="PF00441"/>
    </source>
</evidence>
<feature type="domain" description="Acyl-CoA dehydrogenase/oxidase C-terminal" evidence="6">
    <location>
        <begin position="232"/>
        <end position="379"/>
    </location>
</feature>
<dbReference type="Pfam" id="PF02770">
    <property type="entry name" value="Acyl-CoA_dh_M"/>
    <property type="match status" value="1"/>
</dbReference>
<accession>A0A0W8E979</accession>
<dbReference type="FunFam" id="1.10.540.10:FF:000026">
    <property type="entry name" value="Acyl-CoA dehydrogenase medium chain"/>
    <property type="match status" value="1"/>
</dbReference>
<dbReference type="GO" id="GO:0016937">
    <property type="term" value="F:short-chain fatty acyl-CoA dehydrogenase activity"/>
    <property type="evidence" value="ECO:0007669"/>
    <property type="project" value="UniProtKB-EC"/>
</dbReference>
<dbReference type="InterPro" id="IPR037069">
    <property type="entry name" value="AcylCoA_DH/ox_N_sf"/>
</dbReference>
<organism evidence="9">
    <name type="scientific">hydrocarbon metagenome</name>
    <dbReference type="NCBI Taxonomy" id="938273"/>
    <lineage>
        <taxon>unclassified sequences</taxon>
        <taxon>metagenomes</taxon>
        <taxon>ecological metagenomes</taxon>
    </lineage>
</organism>
<evidence type="ECO:0000256" key="3">
    <source>
        <dbReference type="ARBA" id="ARBA00022630"/>
    </source>
</evidence>
<evidence type="ECO:0000313" key="9">
    <source>
        <dbReference type="EMBL" id="KUG05166.1"/>
    </source>
</evidence>
<feature type="domain" description="Acyl-CoA oxidase/dehydrogenase middle" evidence="7">
    <location>
        <begin position="124"/>
        <end position="219"/>
    </location>
</feature>
<dbReference type="SUPFAM" id="SSF47203">
    <property type="entry name" value="Acyl-CoA dehydrogenase C-terminal domain-like"/>
    <property type="match status" value="1"/>
</dbReference>
<dbReference type="InterPro" id="IPR036250">
    <property type="entry name" value="AcylCo_DH-like_C"/>
</dbReference>
<dbReference type="Pfam" id="PF02771">
    <property type="entry name" value="Acyl-CoA_dh_N"/>
    <property type="match status" value="1"/>
</dbReference>
<dbReference type="InterPro" id="IPR006091">
    <property type="entry name" value="Acyl-CoA_Oxase/DH_mid-dom"/>
</dbReference>
<keyword evidence="3" id="KW-0285">Flavoprotein</keyword>
<keyword evidence="5 9" id="KW-0560">Oxidoreductase</keyword>
<name>A0A0W8E979_9ZZZZ</name>
<comment type="similarity">
    <text evidence="2">Belongs to the acyl-CoA dehydrogenase family.</text>
</comment>
<dbReference type="InterPro" id="IPR046373">
    <property type="entry name" value="Acyl-CoA_Oxase/DH_mid-dom_sf"/>
</dbReference>
<dbReference type="SUPFAM" id="SSF56645">
    <property type="entry name" value="Acyl-CoA dehydrogenase NM domain-like"/>
    <property type="match status" value="1"/>
</dbReference>
<sequence>MDFKFSEEQQMLHDTIYKFTKKEWEPRTVEIDESNRFPMWLWDKLREMGWCGLMVPVEYGGAGLGLMEACIAFEAATHAGGDTGSTLGWATHCSIGTLPIVLCGSEEQKKKYLPKLASGEWISCFALTEPNVGSDAAGVECTAVQEGDHYILNGSKTFITNARIADVGLVMASTDKSKGAAGLTVFIVEMDSPGVTVGEPFDKIGNRGSEQSEVHFDNVKVPVQNRILGEGDGFRKVGVQNLEYERTALTAIWTGILGYNIELSVNYARQRQQFGHAIAQYGQIREKIAQMQLDYDIAKLLMYKSAWLKDNGIPGAMESTEYKVFIGQANMRSAADAIQIFGGYGLLKEFKIERSLRDAKLAQIGAGTEQVLLEVIARMVTGVRSLTM</sequence>
<evidence type="ECO:0000259" key="7">
    <source>
        <dbReference type="Pfam" id="PF02770"/>
    </source>
</evidence>
<dbReference type="AlphaFoldDB" id="A0A0W8E979"/>
<feature type="domain" description="Acyl-CoA dehydrogenase/oxidase N-terminal" evidence="8">
    <location>
        <begin position="6"/>
        <end position="120"/>
    </location>
</feature>
<dbReference type="PANTHER" id="PTHR43884:SF12">
    <property type="entry name" value="ISOVALERYL-COA DEHYDROGENASE, MITOCHONDRIAL-RELATED"/>
    <property type="match status" value="1"/>
</dbReference>
<dbReference type="Pfam" id="PF00441">
    <property type="entry name" value="Acyl-CoA_dh_1"/>
    <property type="match status" value="1"/>
</dbReference>
<evidence type="ECO:0000256" key="5">
    <source>
        <dbReference type="ARBA" id="ARBA00023002"/>
    </source>
</evidence>
<proteinExistence type="inferred from homology"/>
<dbReference type="Gene3D" id="2.40.110.10">
    <property type="entry name" value="Butyryl-CoA Dehydrogenase, subunit A, domain 2"/>
    <property type="match status" value="1"/>
</dbReference>
<comment type="caution">
    <text evidence="9">The sequence shown here is derived from an EMBL/GenBank/DDBJ whole genome shotgun (WGS) entry which is preliminary data.</text>
</comment>
<keyword evidence="4" id="KW-0274">FAD</keyword>
<dbReference type="PANTHER" id="PTHR43884">
    <property type="entry name" value="ACYL-COA DEHYDROGENASE"/>
    <property type="match status" value="1"/>
</dbReference>
<evidence type="ECO:0000256" key="4">
    <source>
        <dbReference type="ARBA" id="ARBA00022827"/>
    </source>
</evidence>
<dbReference type="InterPro" id="IPR013786">
    <property type="entry name" value="AcylCoA_DH/ox_N"/>
</dbReference>
<dbReference type="GO" id="GO:0050660">
    <property type="term" value="F:flavin adenine dinucleotide binding"/>
    <property type="evidence" value="ECO:0007669"/>
    <property type="project" value="InterPro"/>
</dbReference>
<dbReference type="Gene3D" id="1.10.540.10">
    <property type="entry name" value="Acyl-CoA dehydrogenase/oxidase, N-terminal domain"/>
    <property type="match status" value="1"/>
</dbReference>
<dbReference type="EC" id="1.3.8.1" evidence="9"/>
<gene>
    <name evidence="9" type="ORF">ASZ90_017407</name>
</gene>
<evidence type="ECO:0000256" key="2">
    <source>
        <dbReference type="ARBA" id="ARBA00009347"/>
    </source>
</evidence>
<comment type="cofactor">
    <cofactor evidence="1">
        <name>FAD</name>
        <dbReference type="ChEBI" id="CHEBI:57692"/>
    </cofactor>
</comment>